<dbReference type="PANTHER" id="PTHR31447:SF0">
    <property type="entry name" value="HYDROXYPROLINE-RICH GLYCOPROTEIN FAMILY PROTEIN"/>
    <property type="match status" value="1"/>
</dbReference>
<dbReference type="GO" id="GO:0032451">
    <property type="term" value="F:demethylase activity"/>
    <property type="evidence" value="ECO:0007669"/>
    <property type="project" value="InterPro"/>
</dbReference>
<sequence length="163" mass="17361">MASGPASQGAPAGLALFTDLLEPAFIASLVAFAEDTLVRGRAGELAGKSYQVPPADWLARGQGRETVHFGVLVKCNKVLNAKVEPLPPIVLEMFSLLQEAGVFDAEQRPDTLCLNAYAPGSWVPPHVDSEAFDRPFCTLSLLSQHEVALGEMRASEELEEGGA</sequence>
<dbReference type="GO" id="GO:0003729">
    <property type="term" value="F:mRNA binding"/>
    <property type="evidence" value="ECO:0007669"/>
    <property type="project" value="InterPro"/>
</dbReference>
<evidence type="ECO:0008006" key="2">
    <source>
        <dbReference type="Google" id="ProtNLM"/>
    </source>
</evidence>
<dbReference type="AlphaFoldDB" id="A0A7S0LM18"/>
<dbReference type="EMBL" id="HBEY01041938">
    <property type="protein sequence ID" value="CAD8616687.1"/>
    <property type="molecule type" value="Transcribed_RNA"/>
</dbReference>
<proteinExistence type="predicted"/>
<name>A0A7S0LM18_9EUKA</name>
<reference evidence="1" key="1">
    <citation type="submission" date="2021-01" db="EMBL/GenBank/DDBJ databases">
        <authorList>
            <person name="Corre E."/>
            <person name="Pelletier E."/>
            <person name="Niang G."/>
            <person name="Scheremetjew M."/>
            <person name="Finn R."/>
            <person name="Kale V."/>
            <person name="Holt S."/>
            <person name="Cochrane G."/>
            <person name="Meng A."/>
            <person name="Brown T."/>
            <person name="Cohen L."/>
        </authorList>
    </citation>
    <scope>NUCLEOTIDE SEQUENCE</scope>
    <source>
        <strain evidence="1">PLY182g</strain>
    </source>
</reference>
<organism evidence="1">
    <name type="scientific">Coccolithus braarudii</name>
    <dbReference type="NCBI Taxonomy" id="221442"/>
    <lineage>
        <taxon>Eukaryota</taxon>
        <taxon>Haptista</taxon>
        <taxon>Haptophyta</taxon>
        <taxon>Prymnesiophyceae</taxon>
        <taxon>Coccolithales</taxon>
        <taxon>Coccolithaceae</taxon>
        <taxon>Coccolithus</taxon>
    </lineage>
</organism>
<protein>
    <recommendedName>
        <fullName evidence="2">Alpha-ketoglutarate-dependent dioxygenase AlkB-like domain-containing protein</fullName>
    </recommendedName>
</protein>
<dbReference type="InterPro" id="IPR044842">
    <property type="entry name" value="ALKBH9B/ALKBH10B-like"/>
</dbReference>
<dbReference type="InterPro" id="IPR037151">
    <property type="entry name" value="AlkB-like_sf"/>
</dbReference>
<dbReference type="PANTHER" id="PTHR31447">
    <property type="entry name" value="HYDROXYPROLINE-RICH GLYCOPROTEIN FAMILY PROTEIN-RELATED"/>
    <property type="match status" value="1"/>
</dbReference>
<dbReference type="GO" id="GO:0006402">
    <property type="term" value="P:mRNA catabolic process"/>
    <property type="evidence" value="ECO:0007669"/>
    <property type="project" value="InterPro"/>
</dbReference>
<dbReference type="Gene3D" id="2.60.120.590">
    <property type="entry name" value="Alpha-ketoglutarate-dependent dioxygenase AlkB-like"/>
    <property type="match status" value="1"/>
</dbReference>
<gene>
    <name evidence="1" type="ORF">CPEL01642_LOCUS20068</name>
</gene>
<dbReference type="SUPFAM" id="SSF51197">
    <property type="entry name" value="Clavaminate synthase-like"/>
    <property type="match status" value="1"/>
</dbReference>
<accession>A0A7S0LM18</accession>
<evidence type="ECO:0000313" key="1">
    <source>
        <dbReference type="EMBL" id="CAD8616687.1"/>
    </source>
</evidence>